<reference evidence="3" key="1">
    <citation type="submission" date="2022-01" db="EMBL/GenBank/DDBJ databases">
        <title>Novel species in genus Dyadobacter.</title>
        <authorList>
            <person name="Ma C."/>
        </authorList>
    </citation>
    <scope>NUCLEOTIDE SEQUENCE</scope>
    <source>
        <strain evidence="3">CY357</strain>
    </source>
</reference>
<feature type="signal peptide" evidence="1">
    <location>
        <begin position="1"/>
        <end position="20"/>
    </location>
</feature>
<name>A0A9X1TZ42_9BACT</name>
<evidence type="ECO:0000256" key="1">
    <source>
        <dbReference type="SAM" id="SignalP"/>
    </source>
</evidence>
<dbReference type="Gene3D" id="3.40.50.880">
    <property type="match status" value="1"/>
</dbReference>
<protein>
    <submittedName>
        <fullName evidence="3">ThuA domain-containing protein</fullName>
    </submittedName>
</protein>
<dbReference type="InterPro" id="IPR029062">
    <property type="entry name" value="Class_I_gatase-like"/>
</dbReference>
<dbReference type="RefSeq" id="WP_235176486.1">
    <property type="nucleotide sequence ID" value="NZ_JAKFFV010000002.1"/>
</dbReference>
<accession>A0A9X1TZ42</accession>
<gene>
    <name evidence="3" type="ORF">L0661_01035</name>
</gene>
<feature type="domain" description="ThuA-like" evidence="2">
    <location>
        <begin position="69"/>
        <end position="261"/>
    </location>
</feature>
<keyword evidence="1" id="KW-0732">Signal</keyword>
<dbReference type="Pfam" id="PF06283">
    <property type="entry name" value="ThuA"/>
    <property type="match status" value="1"/>
</dbReference>
<organism evidence="3 4">
    <name type="scientific">Dyadobacter chenhuakuii</name>
    <dbReference type="NCBI Taxonomy" id="2909339"/>
    <lineage>
        <taxon>Bacteria</taxon>
        <taxon>Pseudomonadati</taxon>
        <taxon>Bacteroidota</taxon>
        <taxon>Cytophagia</taxon>
        <taxon>Cytophagales</taxon>
        <taxon>Spirosomataceae</taxon>
        <taxon>Dyadobacter</taxon>
    </lineage>
</organism>
<sequence length="289" mass="31455">MKRILKITLLLALVSGHIFAQKIVFIAGPDSHGKGEHEHQGGSTLLVKSIQEGLPGVNAVLLQSGWPKDSAVLNDADAIVIYADGGGDHLLIPHLAEMDRLTKKGIGLVMLHFSLEVPAGEVGNHFKDWIGGYFEINWSVNPVWEAAFSTFPDHPIANGVKPFSITDEWYYHMRFADGMKNITPILQALPPESTLKGKDGTHSNNPAVREAVLTKKELQPVAWALERPDGGRGFGFSGGHMHKNWGNDNFRKIVLNAIAWTAKAKIPEEGIPSATPTEAGLNALTKKLD</sequence>
<evidence type="ECO:0000313" key="4">
    <source>
        <dbReference type="Proteomes" id="UP001139411"/>
    </source>
</evidence>
<feature type="chain" id="PRO_5040876338" evidence="1">
    <location>
        <begin position="21"/>
        <end position="289"/>
    </location>
</feature>
<dbReference type="EMBL" id="JAKFFV010000002">
    <property type="protein sequence ID" value="MCF2496871.1"/>
    <property type="molecule type" value="Genomic_DNA"/>
</dbReference>
<comment type="caution">
    <text evidence="3">The sequence shown here is derived from an EMBL/GenBank/DDBJ whole genome shotgun (WGS) entry which is preliminary data.</text>
</comment>
<dbReference type="InterPro" id="IPR029010">
    <property type="entry name" value="ThuA-like"/>
</dbReference>
<dbReference type="Proteomes" id="UP001139411">
    <property type="component" value="Unassembled WGS sequence"/>
</dbReference>
<proteinExistence type="predicted"/>
<dbReference type="AlphaFoldDB" id="A0A9X1TZ42"/>
<evidence type="ECO:0000313" key="3">
    <source>
        <dbReference type="EMBL" id="MCF2496871.1"/>
    </source>
</evidence>
<dbReference type="SUPFAM" id="SSF52317">
    <property type="entry name" value="Class I glutamine amidotransferase-like"/>
    <property type="match status" value="1"/>
</dbReference>
<evidence type="ECO:0000259" key="2">
    <source>
        <dbReference type="Pfam" id="PF06283"/>
    </source>
</evidence>